<feature type="region of interest" description="Disordered" evidence="2">
    <location>
        <begin position="573"/>
        <end position="690"/>
    </location>
</feature>
<proteinExistence type="inferred from homology"/>
<comment type="similarity">
    <text evidence="1">Belongs to the FAM124 family.</text>
</comment>
<dbReference type="PANTHER" id="PTHR14715">
    <property type="entry name" value="FAM124 DOMAIN-CONTAINING PROTEIN-RELATED"/>
    <property type="match status" value="1"/>
</dbReference>
<dbReference type="PANTHER" id="PTHR14715:SF4">
    <property type="entry name" value="PROTEIN FAM124A"/>
    <property type="match status" value="1"/>
</dbReference>
<evidence type="ECO:0000313" key="4">
    <source>
        <dbReference type="Ensembl" id="ENSBGRP00000025769.1"/>
    </source>
</evidence>
<feature type="domain" description="FAM124" evidence="3">
    <location>
        <begin position="176"/>
        <end position="407"/>
    </location>
</feature>
<feature type="compositionally biased region" description="Basic and acidic residues" evidence="2">
    <location>
        <begin position="520"/>
        <end position="533"/>
    </location>
</feature>
<dbReference type="Proteomes" id="UP000694520">
    <property type="component" value="Chromosome 15"/>
</dbReference>
<feature type="compositionally biased region" description="Low complexity" evidence="2">
    <location>
        <begin position="622"/>
        <end position="640"/>
    </location>
</feature>
<reference evidence="4" key="3">
    <citation type="submission" date="2025-09" db="UniProtKB">
        <authorList>
            <consortium name="Ensembl"/>
        </authorList>
    </citation>
    <scope>IDENTIFICATION</scope>
</reference>
<gene>
    <name evidence="4" type="primary">FAM124A</name>
</gene>
<dbReference type="GeneTree" id="ENSGT00590000083134"/>
<evidence type="ECO:0000256" key="1">
    <source>
        <dbReference type="ARBA" id="ARBA00006440"/>
    </source>
</evidence>
<name>A0A8B9XQZ9_BOSMU</name>
<dbReference type="Ensembl" id="ENSBGRT00000029752.1">
    <property type="protein sequence ID" value="ENSBGRP00000025769.1"/>
    <property type="gene ID" value="ENSBGRG00000016177.1"/>
</dbReference>
<feature type="compositionally biased region" description="Polar residues" evidence="2">
    <location>
        <begin position="424"/>
        <end position="443"/>
    </location>
</feature>
<evidence type="ECO:0000313" key="5">
    <source>
        <dbReference type="Proteomes" id="UP000694520"/>
    </source>
</evidence>
<keyword evidence="5" id="KW-1185">Reference proteome</keyword>
<feature type="compositionally biased region" description="Basic and acidic residues" evidence="2">
    <location>
        <begin position="105"/>
        <end position="114"/>
    </location>
</feature>
<evidence type="ECO:0000259" key="3">
    <source>
        <dbReference type="Pfam" id="PF15067"/>
    </source>
</evidence>
<reference evidence="4" key="2">
    <citation type="submission" date="2025-08" db="UniProtKB">
        <authorList>
            <consortium name="Ensembl"/>
        </authorList>
    </citation>
    <scope>IDENTIFICATION</scope>
</reference>
<sequence>MRARAHAHTRCTHALARAPTLAHRHILSCVRTDSAHTRARAHTTCTRPLAYAQTPDSRAHALWRAHTLARHRRGAEREQSPGARLGAARRGRGAGRCRSCLPEPRPPDSPREPRQLAPGRVELGRPGHAGARERSAAWSAPWTPRRVAARRMTAWTRAPRLEGEYSIEEAQDPFLVSIHIIADPGESRPLQEAIDKVLAWIHPDLPLFRVSERRACRRRRRVPKAAQPALAVVLFLQEEYGEEPILQLHRTLQRPPWRHHHTERVPGKFLPYLPCSQDFFTLAPGTPLWAIRPVHYGKEIVRFTIYCRHDNYADILKFYELILKRSPSQKKADFCIFPIFSNLDMDIQFSLKRLPCDQTPVPTDSSVLEFRVRDIGELVPLLPNPCSPISEGRWQTEDHDGNKILLQAQKGHRKRPKPGRAHQASEQKPCSTSSPRATAQSRTPGCRLQPPLDASHPGLGQAGPSTRHPQEFARRATSPPSLPWSFQRSKSLFCLPTGDPSPASAAEAQLSASIGGRGQRAPERGQRAPERGHGHLLSIDDLEGAQETDVDTGLRLSSSDLSVVSAYSAPSRFCSPRKRHAPRNEAAASGQSAGASEKDPCPLRAARPRGPPGPPCLSSKGLQAPRPQLSLLPQLRTPPRSQRHPQNSLPMPSRPSRLAETSWQPQRQPDAGTMTRRNSTSEHPPLVSFRATGLGPTLPFWGLRAIRVLSPASPGPSGV</sequence>
<protein>
    <submittedName>
        <fullName evidence="4">Family with sequence similarity 124 member A</fullName>
    </submittedName>
</protein>
<dbReference type="InterPro" id="IPR046365">
    <property type="entry name" value="FAM124_dom"/>
</dbReference>
<organism evidence="4 5">
    <name type="scientific">Bos mutus grunniens</name>
    <name type="common">Wild yak</name>
    <name type="synonym">Bos grunniens</name>
    <dbReference type="NCBI Taxonomy" id="30521"/>
    <lineage>
        <taxon>Eukaryota</taxon>
        <taxon>Metazoa</taxon>
        <taxon>Chordata</taxon>
        <taxon>Craniata</taxon>
        <taxon>Vertebrata</taxon>
        <taxon>Euteleostomi</taxon>
        <taxon>Mammalia</taxon>
        <taxon>Eutheria</taxon>
        <taxon>Laurasiatheria</taxon>
        <taxon>Artiodactyla</taxon>
        <taxon>Ruminantia</taxon>
        <taxon>Pecora</taxon>
        <taxon>Bovidae</taxon>
        <taxon>Bovinae</taxon>
        <taxon>Bos</taxon>
    </lineage>
</organism>
<feature type="compositionally biased region" description="Basic residues" evidence="2">
    <location>
        <begin position="410"/>
        <end position="420"/>
    </location>
</feature>
<dbReference type="InterPro" id="IPR029380">
    <property type="entry name" value="FAM124"/>
</dbReference>
<reference evidence="4" key="1">
    <citation type="submission" date="2019-05" db="EMBL/GenBank/DDBJ databases">
        <authorList>
            <person name="Zhang S."/>
            <person name="Liu J."/>
        </authorList>
    </citation>
    <scope>NUCLEOTIDE SEQUENCE [LARGE SCALE GENOMIC DNA]</scope>
</reference>
<evidence type="ECO:0000256" key="2">
    <source>
        <dbReference type="SAM" id="MobiDB-lite"/>
    </source>
</evidence>
<dbReference type="Pfam" id="PF15067">
    <property type="entry name" value="FAM124"/>
    <property type="match status" value="1"/>
</dbReference>
<feature type="region of interest" description="Disordered" evidence="2">
    <location>
        <begin position="409"/>
        <end position="534"/>
    </location>
</feature>
<dbReference type="AlphaFoldDB" id="A0A8B9XQZ9"/>
<feature type="compositionally biased region" description="Low complexity" evidence="2">
    <location>
        <begin position="586"/>
        <end position="595"/>
    </location>
</feature>
<accession>A0A8B9XQZ9</accession>
<feature type="compositionally biased region" description="Basic and acidic residues" evidence="2">
    <location>
        <begin position="122"/>
        <end position="135"/>
    </location>
</feature>
<feature type="region of interest" description="Disordered" evidence="2">
    <location>
        <begin position="69"/>
        <end position="137"/>
    </location>
</feature>